<protein>
    <submittedName>
        <fullName evidence="1">Uncharacterized protein</fullName>
    </submittedName>
</protein>
<evidence type="ECO:0000313" key="1">
    <source>
        <dbReference type="EMBL" id="BDR57852.1"/>
    </source>
</evidence>
<dbReference type="EMBL" id="AP026802">
    <property type="protein sequence ID" value="BDR57852.1"/>
    <property type="molecule type" value="Genomic_DNA"/>
</dbReference>
<keyword evidence="2" id="KW-1185">Reference proteome</keyword>
<reference evidence="1 2" key="1">
    <citation type="journal article" date="2023" name="Microbiol. Spectr.">
        <title>Symbiosis of Carpenter Bees with Uncharacterized Lactic Acid Bacteria Showing NAD Auxotrophy.</title>
        <authorList>
            <person name="Kawasaki S."/>
            <person name="Ozawa K."/>
            <person name="Mori T."/>
            <person name="Yamamoto A."/>
            <person name="Ito M."/>
            <person name="Ohkuma M."/>
            <person name="Sakamoto M."/>
            <person name="Matsutani M."/>
        </authorList>
    </citation>
    <scope>NUCLEOTIDE SEQUENCE [LARGE SCALE GENOMIC DNA]</scope>
    <source>
        <strain evidence="1 2">XA3</strain>
    </source>
</reference>
<sequence>MFLLTSLIRLGIYVGNRGPTINQSIIDQLFATLSRTVVFGISTAFKAVLTDFSYVKELNKDY</sequence>
<accession>A0AAU9DLS7</accession>
<dbReference type="KEGG" id="xap:XA3_02930"/>
<dbReference type="RefSeq" id="WP_317635788.1">
    <property type="nucleotide sequence ID" value="NZ_AP026802.1"/>
</dbReference>
<proteinExistence type="predicted"/>
<name>A0AAU9DLS7_9LACO</name>
<dbReference type="AlphaFoldDB" id="A0AAU9DLS7"/>
<evidence type="ECO:0000313" key="2">
    <source>
        <dbReference type="Proteomes" id="UP001321861"/>
    </source>
</evidence>
<gene>
    <name evidence="1" type="ORF">XA3_02930</name>
</gene>
<organism evidence="1 2">
    <name type="scientific">Xylocopilactobacillus apicola</name>
    <dbReference type="NCBI Taxonomy" id="2932184"/>
    <lineage>
        <taxon>Bacteria</taxon>
        <taxon>Bacillati</taxon>
        <taxon>Bacillota</taxon>
        <taxon>Bacilli</taxon>
        <taxon>Lactobacillales</taxon>
        <taxon>Lactobacillaceae</taxon>
        <taxon>Xylocopilactobacillus</taxon>
    </lineage>
</organism>
<dbReference type="Proteomes" id="UP001321861">
    <property type="component" value="Chromosome"/>
</dbReference>